<dbReference type="EMBL" id="JBGOGF010000001">
    <property type="protein sequence ID" value="MFA1769688.1"/>
    <property type="molecule type" value="Genomic_DNA"/>
</dbReference>
<dbReference type="Proteomes" id="UP001570846">
    <property type="component" value="Unassembled WGS sequence"/>
</dbReference>
<gene>
    <name evidence="2" type="ORF">ACD591_00170</name>
    <name evidence="1" type="ORF">FOE74_05085</name>
</gene>
<sequence>MMFQIQKYNFDAITRKRVITIMAFLFCVSFGATGQHHELLNLTEKQVRQKVKAYHSVTRDSSEHEFVPFLIFRNNKNEVELICTFFAGKCYMAQYYSLKETLDSAVKSADKQYDRIGNNYWRDRKGQFEVQIISTPDKVITMYNRGVSHYD</sequence>
<dbReference type="AlphaFoldDB" id="A0A5M8QJ81"/>
<dbReference type="OrthoDB" id="9935438at2"/>
<keyword evidence="4" id="KW-1185">Reference proteome</keyword>
<evidence type="ECO:0000313" key="4">
    <source>
        <dbReference type="Proteomes" id="UP001570846"/>
    </source>
</evidence>
<comment type="caution">
    <text evidence="1">The sequence shown here is derived from an EMBL/GenBank/DDBJ whole genome shotgun (WGS) entry which is preliminary data.</text>
</comment>
<name>A0A5M8QJ81_9BACT</name>
<accession>A0A5M8QJ81</accession>
<organism evidence="1 3">
    <name type="scientific">Rufibacter glacialis</name>
    <dbReference type="NCBI Taxonomy" id="1259555"/>
    <lineage>
        <taxon>Bacteria</taxon>
        <taxon>Pseudomonadati</taxon>
        <taxon>Bacteroidota</taxon>
        <taxon>Cytophagia</taxon>
        <taxon>Cytophagales</taxon>
        <taxon>Hymenobacteraceae</taxon>
        <taxon>Rufibacter</taxon>
    </lineage>
</organism>
<reference evidence="1 3" key="2">
    <citation type="submission" date="2019-09" db="EMBL/GenBank/DDBJ databases">
        <title>A bacterium isolated from glacier soil.</title>
        <authorList>
            <person name="Liu Q."/>
        </authorList>
    </citation>
    <scope>NUCLEOTIDE SEQUENCE [LARGE SCALE GENOMIC DNA]</scope>
    <source>
        <strain evidence="1 3">MDT1-10-3</strain>
    </source>
</reference>
<evidence type="ECO:0000313" key="3">
    <source>
        <dbReference type="Proteomes" id="UP000323866"/>
    </source>
</evidence>
<reference evidence="2 4" key="3">
    <citation type="submission" date="2024-08" db="EMBL/GenBank/DDBJ databases">
        <authorList>
            <person name="Wei W."/>
        </authorList>
    </citation>
    <scope>NUCLEOTIDE SEQUENCE [LARGE SCALE GENOMIC DNA]</scope>
    <source>
        <strain evidence="2 4">XU2</strain>
    </source>
</reference>
<proteinExistence type="predicted"/>
<dbReference type="RefSeq" id="WP_149097522.1">
    <property type="nucleotide sequence ID" value="NZ_BMMG01000002.1"/>
</dbReference>
<dbReference type="EMBL" id="VKKZ01000019">
    <property type="protein sequence ID" value="KAA6435328.1"/>
    <property type="molecule type" value="Genomic_DNA"/>
</dbReference>
<dbReference type="Proteomes" id="UP000323866">
    <property type="component" value="Unassembled WGS sequence"/>
</dbReference>
<protein>
    <submittedName>
        <fullName evidence="1">Uncharacterized protein</fullName>
    </submittedName>
</protein>
<evidence type="ECO:0000313" key="2">
    <source>
        <dbReference type="EMBL" id="MFA1769688.1"/>
    </source>
</evidence>
<evidence type="ECO:0000313" key="1">
    <source>
        <dbReference type="EMBL" id="KAA6435328.1"/>
    </source>
</evidence>
<reference evidence="1 3" key="1">
    <citation type="submission" date="2019-07" db="EMBL/GenBank/DDBJ databases">
        <authorList>
            <person name="Qu J.-H."/>
        </authorList>
    </citation>
    <scope>NUCLEOTIDE SEQUENCE [LARGE SCALE GENOMIC DNA]</scope>
    <source>
        <strain evidence="1 3">MDT1-10-3</strain>
    </source>
</reference>